<organism evidence="1 2">
    <name type="scientific">Bacillus salitolerans</name>
    <dbReference type="NCBI Taxonomy" id="1437434"/>
    <lineage>
        <taxon>Bacteria</taxon>
        <taxon>Bacillati</taxon>
        <taxon>Bacillota</taxon>
        <taxon>Bacilli</taxon>
        <taxon>Bacillales</taxon>
        <taxon>Bacillaceae</taxon>
        <taxon>Bacillus</taxon>
    </lineage>
</organism>
<proteinExistence type="predicted"/>
<dbReference type="RefSeq" id="WP_377926096.1">
    <property type="nucleotide sequence ID" value="NZ_JBHUEM010000001.1"/>
</dbReference>
<gene>
    <name evidence="1" type="ORF">ACFSCX_00405</name>
</gene>
<name>A0ABW4LM30_9BACI</name>
<dbReference type="InterPro" id="IPR025332">
    <property type="entry name" value="DUF4238"/>
</dbReference>
<dbReference type="Pfam" id="PF14022">
    <property type="entry name" value="DUF4238"/>
    <property type="match status" value="1"/>
</dbReference>
<reference evidence="2" key="1">
    <citation type="journal article" date="2019" name="Int. J. Syst. Evol. Microbiol.">
        <title>The Global Catalogue of Microorganisms (GCM) 10K type strain sequencing project: providing services to taxonomists for standard genome sequencing and annotation.</title>
        <authorList>
            <consortium name="The Broad Institute Genomics Platform"/>
            <consortium name="The Broad Institute Genome Sequencing Center for Infectious Disease"/>
            <person name="Wu L."/>
            <person name="Ma J."/>
        </authorList>
    </citation>
    <scope>NUCLEOTIDE SEQUENCE [LARGE SCALE GENOMIC DNA]</scope>
    <source>
        <strain evidence="2">CCUG 49339</strain>
    </source>
</reference>
<dbReference type="EMBL" id="JBHUEM010000001">
    <property type="protein sequence ID" value="MFD1735013.1"/>
    <property type="molecule type" value="Genomic_DNA"/>
</dbReference>
<keyword evidence="2" id="KW-1185">Reference proteome</keyword>
<sequence length="342" mass="40784">MKYNMGKSIVKNQHYVPQRYLRKFAVAQKKKNKNIYRFNIFDKEKQESRENQNVENYASERYFYDVAFHKLLEEAKAEGITIEDGIEDLTDKVDKQHLENVFATKVETTMFDPFENIITKYTLTPANMYTKVQVVPEEDKATIAYYLAIQFVRTKEYREKIIQMYEKGTKLLLRKGLKNEIDSEFLESLEIKLKENRVNLIHNEQLIDTELLESFAQIFLKHIWIFAVNETENLFYTSDNPLVFYGHKEHQGLGSKGVEIIFPITPKLALVMREVEHFQRDIPLYNRFIHIPKEYINFYNELQVIQSYKYIFSKGENLRLALELMEKHPELKDINRSRFLMG</sequence>
<protein>
    <submittedName>
        <fullName evidence="1">DUF4238 domain-containing protein</fullName>
    </submittedName>
</protein>
<dbReference type="Proteomes" id="UP001597214">
    <property type="component" value="Unassembled WGS sequence"/>
</dbReference>
<evidence type="ECO:0000313" key="1">
    <source>
        <dbReference type="EMBL" id="MFD1735013.1"/>
    </source>
</evidence>
<comment type="caution">
    <text evidence="1">The sequence shown here is derived from an EMBL/GenBank/DDBJ whole genome shotgun (WGS) entry which is preliminary data.</text>
</comment>
<evidence type="ECO:0000313" key="2">
    <source>
        <dbReference type="Proteomes" id="UP001597214"/>
    </source>
</evidence>
<accession>A0ABW4LM30</accession>